<keyword evidence="2" id="KW-1185">Reference proteome</keyword>
<name>A0ACC2I5S3_9PLEO</name>
<reference evidence="1" key="1">
    <citation type="submission" date="2022-11" db="EMBL/GenBank/DDBJ databases">
        <title>Genome Sequence of Boeremia exigua.</title>
        <authorList>
            <person name="Buettner E."/>
        </authorList>
    </citation>
    <scope>NUCLEOTIDE SEQUENCE</scope>
    <source>
        <strain evidence="1">CU02</strain>
    </source>
</reference>
<protein>
    <submittedName>
        <fullName evidence="1">Uncharacterized protein</fullName>
    </submittedName>
</protein>
<gene>
    <name evidence="1" type="ORF">OPT61_g6580</name>
</gene>
<evidence type="ECO:0000313" key="1">
    <source>
        <dbReference type="EMBL" id="KAJ8110621.1"/>
    </source>
</evidence>
<proteinExistence type="predicted"/>
<accession>A0ACC2I5S3</accession>
<evidence type="ECO:0000313" key="2">
    <source>
        <dbReference type="Proteomes" id="UP001153331"/>
    </source>
</evidence>
<organism evidence="1 2">
    <name type="scientific">Boeremia exigua</name>
    <dbReference type="NCBI Taxonomy" id="749465"/>
    <lineage>
        <taxon>Eukaryota</taxon>
        <taxon>Fungi</taxon>
        <taxon>Dikarya</taxon>
        <taxon>Ascomycota</taxon>
        <taxon>Pezizomycotina</taxon>
        <taxon>Dothideomycetes</taxon>
        <taxon>Pleosporomycetidae</taxon>
        <taxon>Pleosporales</taxon>
        <taxon>Pleosporineae</taxon>
        <taxon>Didymellaceae</taxon>
        <taxon>Boeremia</taxon>
    </lineage>
</organism>
<dbReference type="Proteomes" id="UP001153331">
    <property type="component" value="Unassembled WGS sequence"/>
</dbReference>
<comment type="caution">
    <text evidence="1">The sequence shown here is derived from an EMBL/GenBank/DDBJ whole genome shotgun (WGS) entry which is preliminary data.</text>
</comment>
<dbReference type="EMBL" id="JAPHNI010000481">
    <property type="protein sequence ID" value="KAJ8110621.1"/>
    <property type="molecule type" value="Genomic_DNA"/>
</dbReference>
<sequence>MDKARRTTSRRSSRSRSRPNSPPLHRLLSNHHPDDHSVYHHEDGEGVHVRNDASSLHRTETQRRDVESSSDSSASSANSTKEKENHDEAEHEDETTYEEIRGGIPYEHDVEAGPPELEKKKSNRSVKDPNLVTWDAPDDPANPKNWSMKRKWAATLIVSCFTLVSPISSSMISPALTSISAEFGITNEVEAQLTLSIFVLAYAIGPLFLGPLSEIYGRVIVLQLSNLFYLAWNLGCGFAQTSGQLMAFRFLSGLGGSAPLAIGGGLLSDCFHAEQRGKAISIYSLAPLLGPAIGPIAGGFISQNTTWRWCFYATTIFTAVVQCFGVFFLQETYAPKLLAWKRDKLIKETGNTALHTEFDSPDRTLSTTLKTALQRPFILLGTQPILQVLACYMAYLYGLMYLMLSTFPRLWTGTYRMSTGIASLNFISMGVGFFLGTQITAPLNDMLYRRLKRRNNGVGRPEFRVPIMVPASLLVPAGLFWYGWSAQAGVHWIMPNIGAALFCGGVIIGFQCIQTYLVDSYTRYAASAIAAATVLRSLAGFGFPLFAPAMYNALDYGWGNGLLAFIALGLGVPAPLLLWKFGERLRAKSQFAAGLMVAQENSGRVLPACGCLERQVEAHIGLTLKKSTWARVSRKVAATPPPSRLSARTHIMAAPSRYAARIATALQKNAAPRTAARAIASKAPGAPSRTCLRQAQHTTEARRPFSNTSYRQKLKTIDQIKARNKGGPFNITAALLFIATGGAMWAYFTYEKERLARKRIAEQTKGVGKPKVGGPFELVDQDGKVFSSNDMMGKYSLVYFGFTHCPDICPDELDKMALMYDKVREKCGDVLLPIMITCDPARDSPAVLKEYLAEFHPDFIGLTGNHEQIKDTCKAYRVYFSTPKDVAPGQDYLVDHSIYFYLMDPEGDFVEAIGRNFTADQAAKVIADHVKDWEKPLKKEARWE</sequence>